<dbReference type="STRING" id="139825.A0A401GE77"/>
<comment type="caution">
    <text evidence="10">The sequence shown here is derived from an EMBL/GenBank/DDBJ whole genome shotgun (WGS) entry which is preliminary data.</text>
</comment>
<keyword evidence="4 6" id="KW-0378">Hydrolase</keyword>
<dbReference type="InterPro" id="IPR034164">
    <property type="entry name" value="Pepsin-like_dom"/>
</dbReference>
<feature type="signal peptide" evidence="8">
    <location>
        <begin position="1"/>
        <end position="18"/>
    </location>
</feature>
<dbReference type="GO" id="GO:0006508">
    <property type="term" value="P:proteolysis"/>
    <property type="evidence" value="ECO:0007669"/>
    <property type="project" value="UniProtKB-KW"/>
</dbReference>
<dbReference type="AlphaFoldDB" id="A0A401GE77"/>
<feature type="chain" id="PRO_5019325228" evidence="8">
    <location>
        <begin position="19"/>
        <end position="496"/>
    </location>
</feature>
<protein>
    <submittedName>
        <fullName evidence="10">Aspartic protease</fullName>
    </submittedName>
</protein>
<dbReference type="PROSITE" id="PS00141">
    <property type="entry name" value="ASP_PROTEASE"/>
    <property type="match status" value="1"/>
</dbReference>
<dbReference type="Gene3D" id="2.40.70.10">
    <property type="entry name" value="Acid Proteases"/>
    <property type="match status" value="2"/>
</dbReference>
<gene>
    <name evidence="10" type="ORF">SCP_0302030</name>
</gene>
<dbReference type="PANTHER" id="PTHR47966">
    <property type="entry name" value="BETA-SITE APP-CLEAVING ENZYME, ISOFORM A-RELATED"/>
    <property type="match status" value="1"/>
</dbReference>
<dbReference type="FunFam" id="2.40.70.10:FF:000115">
    <property type="entry name" value="Lysosomal aspartic protease"/>
    <property type="match status" value="1"/>
</dbReference>
<dbReference type="InterPro" id="IPR001461">
    <property type="entry name" value="Aspartic_peptidase_A1"/>
</dbReference>
<dbReference type="FunCoup" id="A0A401GE77">
    <property type="interactions" value="50"/>
</dbReference>
<sequence>MFWSSSLLLSLFALPVVAEPVNVPLIRRQAARAAIDDFVASAEFMRARYGFETLSSKLQRRGSTAGIPMINQFSDSSYIASISIGTPSQSFPVVLDTGSSDLWLSSTNCVSCASGTPEFNPSSSSSLTQPSSAGSGGGNSSGGSEVSIQYGSGTVQGTLAQDTVSMGGFTVKSQTFLLANQVTSQLLSGNVSGIIGLAFEALASTQATPFWQALVSDGQLASGEMSFWLTRFVDDPTAQAEEYGGVFTLGGTNSSLFTGNIEFQSLTGSSSSPSFWLLTVSAVTVQGKSVSFQNGTSAQAAIDTGTTLIGAPTQAVQAIYGAIPGAQALTGQYAGFWSFPCSTNLNISFAFGGQSWPVSAADMNLGSVDNKNDCLGGIFDLNLGSSVGNGNPSWVFGDTFLKNVYSVFRANPPAVGFAQLSNAAGGSSGTPGTPGSATFTQTGLPLPTSSSSSGSGSGSGSGNGSGSSSGASPLIVNSHAAALSLVALAAAWLVAA</sequence>
<keyword evidence="8" id="KW-0732">Signal</keyword>
<feature type="region of interest" description="Disordered" evidence="7">
    <location>
        <begin position="120"/>
        <end position="147"/>
    </location>
</feature>
<evidence type="ECO:0000256" key="7">
    <source>
        <dbReference type="SAM" id="MobiDB-lite"/>
    </source>
</evidence>
<dbReference type="InParanoid" id="A0A401GE77"/>
<dbReference type="InterPro" id="IPR033121">
    <property type="entry name" value="PEPTIDASE_A1"/>
</dbReference>
<keyword evidence="11" id="KW-1185">Reference proteome</keyword>
<dbReference type="OrthoDB" id="771136at2759"/>
<feature type="active site" evidence="5">
    <location>
        <position position="96"/>
    </location>
</feature>
<evidence type="ECO:0000256" key="1">
    <source>
        <dbReference type="ARBA" id="ARBA00007447"/>
    </source>
</evidence>
<keyword evidence="3 6" id="KW-0064">Aspartyl protease</keyword>
<reference evidence="10 11" key="1">
    <citation type="journal article" date="2018" name="Sci. Rep.">
        <title>Genome sequence of the cauliflower mushroom Sparassis crispa (Hanabiratake) and its association with beneficial usage.</title>
        <authorList>
            <person name="Kiyama R."/>
            <person name="Furutani Y."/>
            <person name="Kawaguchi K."/>
            <person name="Nakanishi T."/>
        </authorList>
    </citation>
    <scope>NUCLEOTIDE SEQUENCE [LARGE SCALE GENOMIC DNA]</scope>
</reference>
<evidence type="ECO:0000259" key="9">
    <source>
        <dbReference type="PROSITE" id="PS51767"/>
    </source>
</evidence>
<dbReference type="RefSeq" id="XP_027611401.1">
    <property type="nucleotide sequence ID" value="XM_027755600.1"/>
</dbReference>
<dbReference type="InterPro" id="IPR001969">
    <property type="entry name" value="Aspartic_peptidase_AS"/>
</dbReference>
<dbReference type="PANTHER" id="PTHR47966:SF6">
    <property type="entry name" value="PEPTIDASE A1 DOMAIN-CONTAINING PROTEIN"/>
    <property type="match status" value="1"/>
</dbReference>
<dbReference type="GO" id="GO:0004190">
    <property type="term" value="F:aspartic-type endopeptidase activity"/>
    <property type="evidence" value="ECO:0007669"/>
    <property type="project" value="UniProtKB-KW"/>
</dbReference>
<dbReference type="Pfam" id="PF00026">
    <property type="entry name" value="Asp"/>
    <property type="match status" value="1"/>
</dbReference>
<evidence type="ECO:0000313" key="10">
    <source>
        <dbReference type="EMBL" id="GBE80488.1"/>
    </source>
</evidence>
<feature type="compositionally biased region" description="Gly residues" evidence="7">
    <location>
        <begin position="455"/>
        <end position="467"/>
    </location>
</feature>
<feature type="region of interest" description="Disordered" evidence="7">
    <location>
        <begin position="426"/>
        <end position="469"/>
    </location>
</feature>
<feature type="compositionally biased region" description="Low complexity" evidence="7">
    <location>
        <begin position="122"/>
        <end position="133"/>
    </location>
</feature>
<evidence type="ECO:0000256" key="3">
    <source>
        <dbReference type="ARBA" id="ARBA00022750"/>
    </source>
</evidence>
<keyword evidence="2 6" id="KW-0645">Protease</keyword>
<feature type="domain" description="Peptidase A1" evidence="9">
    <location>
        <begin position="78"/>
        <end position="418"/>
    </location>
</feature>
<dbReference type="GeneID" id="38777405"/>
<evidence type="ECO:0000256" key="4">
    <source>
        <dbReference type="ARBA" id="ARBA00022801"/>
    </source>
</evidence>
<evidence type="ECO:0000313" key="11">
    <source>
        <dbReference type="Proteomes" id="UP000287166"/>
    </source>
</evidence>
<name>A0A401GE77_9APHY</name>
<dbReference type="PROSITE" id="PS51767">
    <property type="entry name" value="PEPTIDASE_A1"/>
    <property type="match status" value="1"/>
</dbReference>
<evidence type="ECO:0000256" key="8">
    <source>
        <dbReference type="SAM" id="SignalP"/>
    </source>
</evidence>
<comment type="similarity">
    <text evidence="1 6">Belongs to the peptidase A1 family.</text>
</comment>
<dbReference type="Proteomes" id="UP000287166">
    <property type="component" value="Unassembled WGS sequence"/>
</dbReference>
<dbReference type="SUPFAM" id="SSF50630">
    <property type="entry name" value="Acid proteases"/>
    <property type="match status" value="1"/>
</dbReference>
<dbReference type="EMBL" id="BFAD01000003">
    <property type="protein sequence ID" value="GBE80488.1"/>
    <property type="molecule type" value="Genomic_DNA"/>
</dbReference>
<organism evidence="10 11">
    <name type="scientific">Sparassis crispa</name>
    <dbReference type="NCBI Taxonomy" id="139825"/>
    <lineage>
        <taxon>Eukaryota</taxon>
        <taxon>Fungi</taxon>
        <taxon>Dikarya</taxon>
        <taxon>Basidiomycota</taxon>
        <taxon>Agaricomycotina</taxon>
        <taxon>Agaricomycetes</taxon>
        <taxon>Polyporales</taxon>
        <taxon>Sparassidaceae</taxon>
        <taxon>Sparassis</taxon>
    </lineage>
</organism>
<evidence type="ECO:0000256" key="5">
    <source>
        <dbReference type="PIRSR" id="PIRSR601461-1"/>
    </source>
</evidence>
<accession>A0A401GE77</accession>
<dbReference type="CDD" id="cd05471">
    <property type="entry name" value="pepsin_like"/>
    <property type="match status" value="1"/>
</dbReference>
<dbReference type="PRINTS" id="PR00792">
    <property type="entry name" value="PEPSIN"/>
</dbReference>
<evidence type="ECO:0000256" key="2">
    <source>
        <dbReference type="ARBA" id="ARBA00022670"/>
    </source>
</evidence>
<dbReference type="InterPro" id="IPR021109">
    <property type="entry name" value="Peptidase_aspartic_dom_sf"/>
</dbReference>
<evidence type="ECO:0000256" key="6">
    <source>
        <dbReference type="RuleBase" id="RU000454"/>
    </source>
</evidence>
<feature type="active site" evidence="5">
    <location>
        <position position="303"/>
    </location>
</feature>
<proteinExistence type="inferred from homology"/>